<reference evidence="3 4" key="1">
    <citation type="journal article" date="2024" name="J Genomics">
        <title>Draft genome sequencing and assembly of Favolaschia claudopus CIRM-BRFM 2984 isolated from oak limbs.</title>
        <authorList>
            <person name="Navarro D."/>
            <person name="Drula E."/>
            <person name="Chaduli D."/>
            <person name="Cazenave R."/>
            <person name="Ahrendt S."/>
            <person name="Wang J."/>
            <person name="Lipzen A."/>
            <person name="Daum C."/>
            <person name="Barry K."/>
            <person name="Grigoriev I.V."/>
            <person name="Favel A."/>
            <person name="Rosso M.N."/>
            <person name="Martin F."/>
        </authorList>
    </citation>
    <scope>NUCLEOTIDE SEQUENCE [LARGE SCALE GENOMIC DNA]</scope>
    <source>
        <strain evidence="3 4">CIRM-BRFM 2984</strain>
    </source>
</reference>
<dbReference type="Gene3D" id="3.90.640.10">
    <property type="entry name" value="Actin, Chain A, domain 4"/>
    <property type="match status" value="1"/>
</dbReference>
<evidence type="ECO:0000256" key="1">
    <source>
        <dbReference type="RuleBase" id="RU000487"/>
    </source>
</evidence>
<dbReference type="InterPro" id="IPR004000">
    <property type="entry name" value="Actin"/>
</dbReference>
<organism evidence="3 4">
    <name type="scientific">Favolaschia claudopus</name>
    <dbReference type="NCBI Taxonomy" id="2862362"/>
    <lineage>
        <taxon>Eukaryota</taxon>
        <taxon>Fungi</taxon>
        <taxon>Dikarya</taxon>
        <taxon>Basidiomycota</taxon>
        <taxon>Agaricomycotina</taxon>
        <taxon>Agaricomycetes</taxon>
        <taxon>Agaricomycetidae</taxon>
        <taxon>Agaricales</taxon>
        <taxon>Marasmiineae</taxon>
        <taxon>Mycenaceae</taxon>
        <taxon>Favolaschia</taxon>
    </lineage>
</organism>
<dbReference type="FunFam" id="3.30.420.40:FF:000058">
    <property type="entry name" value="Putative actin-related protein 5"/>
    <property type="match status" value="1"/>
</dbReference>
<proteinExistence type="inferred from homology"/>
<name>A0AAW0E7T6_9AGAR</name>
<sequence>MVNYGGDEVSALVIDIGTSSVRAGYAGDDSPKAVIPTSYGYRKESPDGDTSMPDATEPAQSNGRQYSKMYMGQFGPSVWRDGMEVTNPLNDGLIQDFEPATALMRHAIVDVMRCNPSEHPILVTEPAWNTPANRERMAEIMFEEFQVPAFYIANTGVLNAFAAGKGSALVIDIGQSIASVTPVVDGFVLRKGLVYSQLPKLVHAHARHVLANPTPQRRGIDLYPYQLISNKQPVELNAPPRFTLREDRVKGTTDSWRSWYEALEVEEWIQSVAGVLEQGWNDQAAASRPPRQYEFPTGYNCWFTQDRFMVGEQFFNHSPQLTVSNPNLPKTMPALISESLRSCDPELRQVLVGNVVLTGGGSLFAGFGDRLNAELGRGFPHVKIHSPGNPIERRYGGWLGGSVLASLGTFHQLWISKEEWTEHGKAIVGQRCK</sequence>
<dbReference type="AlphaFoldDB" id="A0AAW0E7T6"/>
<dbReference type="PANTHER" id="PTHR11937">
    <property type="entry name" value="ACTIN"/>
    <property type="match status" value="1"/>
</dbReference>
<dbReference type="CDD" id="cd13395">
    <property type="entry name" value="ASKHA_NBD_Arp4_ACTL6-like"/>
    <property type="match status" value="1"/>
</dbReference>
<dbReference type="FunFam" id="3.30.420.40:FF:000050">
    <property type="entry name" value="Actin, alpha skeletal muscle"/>
    <property type="match status" value="1"/>
</dbReference>
<evidence type="ECO:0000256" key="2">
    <source>
        <dbReference type="SAM" id="MobiDB-lite"/>
    </source>
</evidence>
<dbReference type="InterPro" id="IPR020902">
    <property type="entry name" value="Actin/actin-like_CS"/>
</dbReference>
<feature type="region of interest" description="Disordered" evidence="2">
    <location>
        <begin position="34"/>
        <end position="62"/>
    </location>
</feature>
<dbReference type="Gene3D" id="3.30.420.40">
    <property type="match status" value="3"/>
</dbReference>
<comment type="similarity">
    <text evidence="1">Belongs to the actin family.</text>
</comment>
<protein>
    <submittedName>
        <fullName evidence="3">Actin-related protein Arp4p</fullName>
    </submittedName>
</protein>
<evidence type="ECO:0000313" key="3">
    <source>
        <dbReference type="EMBL" id="KAK7061552.1"/>
    </source>
</evidence>
<dbReference type="PRINTS" id="PR00190">
    <property type="entry name" value="ACTIN"/>
</dbReference>
<keyword evidence="4" id="KW-1185">Reference proteome</keyword>
<gene>
    <name evidence="3" type="ORF">R3P38DRAFT_2830132</name>
</gene>
<dbReference type="SUPFAM" id="SSF53067">
    <property type="entry name" value="Actin-like ATPase domain"/>
    <property type="match status" value="2"/>
</dbReference>
<dbReference type="Proteomes" id="UP001362999">
    <property type="component" value="Unassembled WGS sequence"/>
</dbReference>
<dbReference type="PROSITE" id="PS01132">
    <property type="entry name" value="ACTINS_ACT_LIKE"/>
    <property type="match status" value="1"/>
</dbReference>
<evidence type="ECO:0000313" key="4">
    <source>
        <dbReference type="Proteomes" id="UP001362999"/>
    </source>
</evidence>
<dbReference type="EMBL" id="JAWWNJ010000002">
    <property type="protein sequence ID" value="KAK7061552.1"/>
    <property type="molecule type" value="Genomic_DNA"/>
</dbReference>
<accession>A0AAW0E7T6</accession>
<dbReference type="Pfam" id="PF00022">
    <property type="entry name" value="Actin"/>
    <property type="match status" value="1"/>
</dbReference>
<comment type="caution">
    <text evidence="3">The sequence shown here is derived from an EMBL/GenBank/DDBJ whole genome shotgun (WGS) entry which is preliminary data.</text>
</comment>
<dbReference type="SMART" id="SM00268">
    <property type="entry name" value="ACTIN"/>
    <property type="match status" value="1"/>
</dbReference>
<dbReference type="InterPro" id="IPR043129">
    <property type="entry name" value="ATPase_NBD"/>
</dbReference>